<dbReference type="InterPro" id="IPR036291">
    <property type="entry name" value="NAD(P)-bd_dom_sf"/>
</dbReference>
<reference evidence="3" key="1">
    <citation type="journal article" date="2008" name="Nat. Genet.">
        <title>The Pristionchus pacificus genome provides a unique perspective on nematode lifestyle and parasitism.</title>
        <authorList>
            <person name="Dieterich C."/>
            <person name="Clifton S.W."/>
            <person name="Schuster L.N."/>
            <person name="Chinwalla A."/>
            <person name="Delehaunty K."/>
            <person name="Dinkelacker I."/>
            <person name="Fulton L."/>
            <person name="Fulton R."/>
            <person name="Godfrey J."/>
            <person name="Minx P."/>
            <person name="Mitreva M."/>
            <person name="Roeseler W."/>
            <person name="Tian H."/>
            <person name="Witte H."/>
            <person name="Yang S.P."/>
            <person name="Wilson R.K."/>
            <person name="Sommer R.J."/>
        </authorList>
    </citation>
    <scope>NUCLEOTIDE SEQUENCE [LARGE SCALE GENOMIC DNA]</scope>
    <source>
        <strain evidence="3">PS312</strain>
    </source>
</reference>
<dbReference type="OrthoDB" id="47007at2759"/>
<dbReference type="Pfam" id="PF00106">
    <property type="entry name" value="adh_short"/>
    <property type="match status" value="1"/>
</dbReference>
<dbReference type="PANTHER" id="PTHR44115:SF4">
    <property type="entry name" value="OXIDOREDUCTASE"/>
    <property type="match status" value="1"/>
</dbReference>
<dbReference type="SUPFAM" id="SSF51735">
    <property type="entry name" value="NAD(P)-binding Rossmann-fold domains"/>
    <property type="match status" value="2"/>
</dbReference>
<dbReference type="Pfam" id="PF13561">
    <property type="entry name" value="adh_short_C2"/>
    <property type="match status" value="1"/>
</dbReference>
<protein>
    <submittedName>
        <fullName evidence="2">Dehydrogenase</fullName>
    </submittedName>
</protein>
<dbReference type="Proteomes" id="UP000005239">
    <property type="component" value="Unassembled WGS sequence"/>
</dbReference>
<accession>A0A2A6C3C5</accession>
<gene>
    <name evidence="2" type="primary">WBGene00279068</name>
</gene>
<dbReference type="PANTHER" id="PTHR44115">
    <property type="entry name" value="PROTEIN CBG09704"/>
    <property type="match status" value="1"/>
</dbReference>
<dbReference type="EnsemblMetazoa" id="PPA40699.1">
    <property type="protein sequence ID" value="PPA40699.1"/>
    <property type="gene ID" value="WBGene00279068"/>
</dbReference>
<dbReference type="InterPro" id="IPR002347">
    <property type="entry name" value="SDR_fam"/>
</dbReference>
<name>A0A2A6C3C5_PRIPA</name>
<dbReference type="PRINTS" id="PR00080">
    <property type="entry name" value="SDRFAMILY"/>
</dbReference>
<evidence type="ECO:0000313" key="3">
    <source>
        <dbReference type="Proteomes" id="UP000005239"/>
    </source>
</evidence>
<dbReference type="AlphaFoldDB" id="A0A2A6C3C5"/>
<comment type="similarity">
    <text evidence="1">Belongs to the short-chain dehydrogenases/reductases (SDR) family.</text>
</comment>
<proteinExistence type="inferred from homology"/>
<organism evidence="2 3">
    <name type="scientific">Pristionchus pacificus</name>
    <name type="common">Parasitic nematode worm</name>
    <dbReference type="NCBI Taxonomy" id="54126"/>
    <lineage>
        <taxon>Eukaryota</taxon>
        <taxon>Metazoa</taxon>
        <taxon>Ecdysozoa</taxon>
        <taxon>Nematoda</taxon>
        <taxon>Chromadorea</taxon>
        <taxon>Rhabditida</taxon>
        <taxon>Rhabditina</taxon>
        <taxon>Diplogasteromorpha</taxon>
        <taxon>Diplogasteroidea</taxon>
        <taxon>Neodiplogasteridae</taxon>
        <taxon>Pristionchus</taxon>
    </lineage>
</organism>
<reference evidence="2" key="2">
    <citation type="submission" date="2022-06" db="UniProtKB">
        <authorList>
            <consortium name="EnsemblMetazoa"/>
        </authorList>
    </citation>
    <scope>IDENTIFICATION</scope>
    <source>
        <strain evidence="2">PS312</strain>
    </source>
</reference>
<sequence>SSNGIGRGTAVLFAKQGAKVTITGRNTTTLKETKDLCVRAGAKDDDILELIGDVTSESFCDRLVSATVEKFGQLDVVVNNAGGASFENFGKPIMDIPIAEFDQMMELNVKSVLRLTQLSVPHLVKTMGAIVNVSSIGAYHHLSPMVYYAAAKSALDQVTIQMAGSLIKQGIRVNSVNPGPVLTNAVVTAGASKEQQDKMFEGIAASKVMPLGRIGTPEDIGKETKRQCLRAGAKDEDILELLGDVTDESFIAKLISTVEKFGKLDVLVNNVGGASFANFGKSIV</sequence>
<dbReference type="PROSITE" id="PS00061">
    <property type="entry name" value="ADH_SHORT"/>
    <property type="match status" value="1"/>
</dbReference>
<keyword evidence="3" id="KW-1185">Reference proteome</keyword>
<evidence type="ECO:0000313" key="2">
    <source>
        <dbReference type="EnsemblMetazoa" id="PPA40699.1"/>
    </source>
</evidence>
<accession>A0A8R1YXZ8</accession>
<dbReference type="InterPro" id="IPR020904">
    <property type="entry name" value="Sc_DH/Rdtase_CS"/>
</dbReference>
<dbReference type="PRINTS" id="PR00081">
    <property type="entry name" value="GDHRDH"/>
</dbReference>
<dbReference type="FunFam" id="3.40.50.720:FF:000084">
    <property type="entry name" value="Short-chain dehydrogenase reductase"/>
    <property type="match status" value="1"/>
</dbReference>
<evidence type="ECO:0000256" key="1">
    <source>
        <dbReference type="RuleBase" id="RU000363"/>
    </source>
</evidence>
<dbReference type="Gene3D" id="3.40.50.720">
    <property type="entry name" value="NAD(P)-binding Rossmann-like Domain"/>
    <property type="match status" value="2"/>
</dbReference>